<feature type="domain" description="Fibrinogen C-terminal" evidence="1">
    <location>
        <begin position="1"/>
        <end position="189"/>
    </location>
</feature>
<dbReference type="AlphaFoldDB" id="A0A1I8IGN5"/>
<evidence type="ECO:0000313" key="3">
    <source>
        <dbReference type="WBParaSite" id="maker-uti_cns_0012199-snap-gene-0.4-mRNA-1"/>
    </source>
</evidence>
<dbReference type="SMART" id="SM00186">
    <property type="entry name" value="FBG"/>
    <property type="match status" value="1"/>
</dbReference>
<protein>
    <submittedName>
        <fullName evidence="3">Fibrinogen C-terminal domain-containing protein</fullName>
    </submittedName>
</protein>
<reference evidence="3" key="1">
    <citation type="submission" date="2016-11" db="UniProtKB">
        <authorList>
            <consortium name="WormBaseParasite"/>
        </authorList>
    </citation>
    <scope>IDENTIFICATION</scope>
</reference>
<name>A0A1I8IGN5_9PLAT</name>
<dbReference type="PANTHER" id="PTHR19143">
    <property type="entry name" value="FIBRINOGEN/TENASCIN/ANGIOPOEITIN"/>
    <property type="match status" value="1"/>
</dbReference>
<dbReference type="WBParaSite" id="maker-uti_cns_0012199-snap-gene-0.4-mRNA-1">
    <property type="protein sequence ID" value="maker-uti_cns_0012199-snap-gene-0.4-mRNA-1"/>
    <property type="gene ID" value="maker-uti_cns_0012199-snap-gene-0.4"/>
</dbReference>
<organism evidence="2 3">
    <name type="scientific">Macrostomum lignano</name>
    <dbReference type="NCBI Taxonomy" id="282301"/>
    <lineage>
        <taxon>Eukaryota</taxon>
        <taxon>Metazoa</taxon>
        <taxon>Spiralia</taxon>
        <taxon>Lophotrochozoa</taxon>
        <taxon>Platyhelminthes</taxon>
        <taxon>Rhabditophora</taxon>
        <taxon>Macrostomorpha</taxon>
        <taxon>Macrostomida</taxon>
        <taxon>Macrostomidae</taxon>
        <taxon>Macrostomum</taxon>
    </lineage>
</organism>
<dbReference type="GO" id="GO:0005615">
    <property type="term" value="C:extracellular space"/>
    <property type="evidence" value="ECO:0007669"/>
    <property type="project" value="TreeGrafter"/>
</dbReference>
<keyword evidence="2" id="KW-1185">Reference proteome</keyword>
<dbReference type="Gene3D" id="3.90.215.10">
    <property type="entry name" value="Gamma Fibrinogen, chain A, domain 1"/>
    <property type="match status" value="2"/>
</dbReference>
<dbReference type="Pfam" id="PF00147">
    <property type="entry name" value="Fibrinogen_C"/>
    <property type="match status" value="1"/>
</dbReference>
<dbReference type="SUPFAM" id="SSF56496">
    <property type="entry name" value="Fibrinogen C-terminal domain-like"/>
    <property type="match status" value="1"/>
</dbReference>
<dbReference type="InterPro" id="IPR002181">
    <property type="entry name" value="Fibrinogen_a/b/g_C_dom"/>
</dbReference>
<sequence length="190" mass="21994">SSRHENSAGAIERPSCWQTFLHRVDASVDFYQNWVTYKSEFGQGPRLRWELSLWNDTWYWVENTWFLVLNETYKYQLFLGDQDDSVSNVIQCGANSSWYLNGSQFSTYDVDNDAHAMSCSVMFQGAWWYNKCHCFNPTGLYTLPPLALNMSTTGLWATGITYFTDSYTAYPFNHAYSMKKFEALISSTLG</sequence>
<evidence type="ECO:0000259" key="1">
    <source>
        <dbReference type="PROSITE" id="PS51406"/>
    </source>
</evidence>
<dbReference type="PROSITE" id="PS51406">
    <property type="entry name" value="FIBRINOGEN_C_2"/>
    <property type="match status" value="1"/>
</dbReference>
<proteinExistence type="predicted"/>
<accession>A0A1I8IGN5</accession>
<dbReference type="PANTHER" id="PTHR19143:SF444">
    <property type="entry name" value="PROTEIN SCABROUS"/>
    <property type="match status" value="1"/>
</dbReference>
<dbReference type="Proteomes" id="UP000095280">
    <property type="component" value="Unplaced"/>
</dbReference>
<dbReference type="InterPro" id="IPR036056">
    <property type="entry name" value="Fibrinogen-like_C"/>
</dbReference>
<dbReference type="InterPro" id="IPR014716">
    <property type="entry name" value="Fibrinogen_a/b/g_C_1"/>
</dbReference>
<evidence type="ECO:0000313" key="2">
    <source>
        <dbReference type="Proteomes" id="UP000095280"/>
    </source>
</evidence>
<dbReference type="InterPro" id="IPR050373">
    <property type="entry name" value="Fibrinogen_C-term_domain"/>
</dbReference>